<keyword evidence="7" id="KW-1185">Reference proteome</keyword>
<dbReference type="SMART" id="SM00346">
    <property type="entry name" value="HTH_ICLR"/>
    <property type="match status" value="1"/>
</dbReference>
<organism evidence="6 7">
    <name type="scientific">Filifactor villosus</name>
    <dbReference type="NCBI Taxonomy" id="29374"/>
    <lineage>
        <taxon>Bacteria</taxon>
        <taxon>Bacillati</taxon>
        <taxon>Bacillota</taxon>
        <taxon>Clostridia</taxon>
        <taxon>Peptostreptococcales</taxon>
        <taxon>Filifactoraceae</taxon>
        <taxon>Filifactor</taxon>
    </lineage>
</organism>
<dbReference type="InterPro" id="IPR005471">
    <property type="entry name" value="Tscrpt_reg_IclR_N"/>
</dbReference>
<evidence type="ECO:0000256" key="3">
    <source>
        <dbReference type="ARBA" id="ARBA00023163"/>
    </source>
</evidence>
<reference evidence="7" key="1">
    <citation type="journal article" date="2019" name="Int. J. Syst. Evol. Microbiol.">
        <title>The Global Catalogue of Microorganisms (GCM) 10K type strain sequencing project: providing services to taxonomists for standard genome sequencing and annotation.</title>
        <authorList>
            <consortium name="The Broad Institute Genomics Platform"/>
            <consortium name="The Broad Institute Genome Sequencing Center for Infectious Disease"/>
            <person name="Wu L."/>
            <person name="Ma J."/>
        </authorList>
    </citation>
    <scope>NUCLEOTIDE SEQUENCE [LARGE SCALE GENOMIC DNA]</scope>
    <source>
        <strain evidence="7">CCUG 46385</strain>
    </source>
</reference>
<evidence type="ECO:0000259" key="4">
    <source>
        <dbReference type="PROSITE" id="PS51077"/>
    </source>
</evidence>
<dbReference type="PROSITE" id="PS51077">
    <property type="entry name" value="HTH_ICLR"/>
    <property type="match status" value="1"/>
</dbReference>
<dbReference type="InterPro" id="IPR036390">
    <property type="entry name" value="WH_DNA-bd_sf"/>
</dbReference>
<dbReference type="InterPro" id="IPR050707">
    <property type="entry name" value="HTH_MetabolicPath_Reg"/>
</dbReference>
<proteinExistence type="predicted"/>
<accession>A0ABV9QN34</accession>
<dbReference type="PANTHER" id="PTHR30136:SF24">
    <property type="entry name" value="HTH-TYPE TRANSCRIPTIONAL REPRESSOR ALLR"/>
    <property type="match status" value="1"/>
</dbReference>
<evidence type="ECO:0000256" key="2">
    <source>
        <dbReference type="ARBA" id="ARBA00023125"/>
    </source>
</evidence>
<evidence type="ECO:0000313" key="7">
    <source>
        <dbReference type="Proteomes" id="UP001595916"/>
    </source>
</evidence>
<dbReference type="RefSeq" id="WP_379788687.1">
    <property type="nucleotide sequence ID" value="NZ_JBHSHL010000033.1"/>
</dbReference>
<dbReference type="InterPro" id="IPR036388">
    <property type="entry name" value="WH-like_DNA-bd_sf"/>
</dbReference>
<name>A0ABV9QN34_9FIRM</name>
<dbReference type="InterPro" id="IPR029016">
    <property type="entry name" value="GAF-like_dom_sf"/>
</dbReference>
<dbReference type="Proteomes" id="UP001595916">
    <property type="component" value="Unassembled WGS sequence"/>
</dbReference>
<dbReference type="Gene3D" id="1.10.10.10">
    <property type="entry name" value="Winged helix-like DNA-binding domain superfamily/Winged helix DNA-binding domain"/>
    <property type="match status" value="1"/>
</dbReference>
<dbReference type="SUPFAM" id="SSF55781">
    <property type="entry name" value="GAF domain-like"/>
    <property type="match status" value="1"/>
</dbReference>
<gene>
    <name evidence="6" type="ORF">ACFO4R_08625</name>
</gene>
<feature type="domain" description="IclR-ED" evidence="5">
    <location>
        <begin position="65"/>
        <end position="247"/>
    </location>
</feature>
<dbReference type="EMBL" id="JBHSHL010000033">
    <property type="protein sequence ID" value="MFC4805147.1"/>
    <property type="molecule type" value="Genomic_DNA"/>
</dbReference>
<keyword evidence="3" id="KW-0804">Transcription</keyword>
<protein>
    <submittedName>
        <fullName evidence="6">IclR family transcriptional regulator</fullName>
    </submittedName>
</protein>
<dbReference type="Pfam" id="PF09339">
    <property type="entry name" value="HTH_IclR"/>
    <property type="match status" value="1"/>
</dbReference>
<dbReference type="Gene3D" id="3.30.450.40">
    <property type="match status" value="1"/>
</dbReference>
<dbReference type="PANTHER" id="PTHR30136">
    <property type="entry name" value="HELIX-TURN-HELIX TRANSCRIPTIONAL REGULATOR, ICLR FAMILY"/>
    <property type="match status" value="1"/>
</dbReference>
<evidence type="ECO:0000313" key="6">
    <source>
        <dbReference type="EMBL" id="MFC4805147.1"/>
    </source>
</evidence>
<evidence type="ECO:0000256" key="1">
    <source>
        <dbReference type="ARBA" id="ARBA00023015"/>
    </source>
</evidence>
<keyword evidence="1" id="KW-0805">Transcription regulation</keyword>
<dbReference type="Pfam" id="PF01614">
    <property type="entry name" value="IclR_C"/>
    <property type="match status" value="1"/>
</dbReference>
<dbReference type="InterPro" id="IPR014757">
    <property type="entry name" value="Tscrpt_reg_IclR_C"/>
</dbReference>
<feature type="domain" description="HTH iclR-type" evidence="4">
    <location>
        <begin position="2"/>
        <end position="64"/>
    </location>
</feature>
<dbReference type="PROSITE" id="PS51078">
    <property type="entry name" value="ICLR_ED"/>
    <property type="match status" value="1"/>
</dbReference>
<dbReference type="SUPFAM" id="SSF46785">
    <property type="entry name" value="Winged helix' DNA-binding domain"/>
    <property type="match status" value="1"/>
</dbReference>
<keyword evidence="2" id="KW-0238">DNA-binding</keyword>
<evidence type="ECO:0000259" key="5">
    <source>
        <dbReference type="PROSITE" id="PS51078"/>
    </source>
</evidence>
<comment type="caution">
    <text evidence="6">The sequence shown here is derived from an EMBL/GenBank/DDBJ whole genome shotgun (WGS) entry which is preliminary data.</text>
</comment>
<sequence>MIQSLQRAMELLEAMGFPDRSYSIAELSETLNLPPSTVHRILKTFCELNYVTKDEFSHLYKLGPALIPLGKAATHNVHLRDASKPILRELSSKSHEDAFLVILAGYKGYVVEKAEGPNNLKVVETFGYEVDLHWGAMRKVLLAYQSDEFICEYMEHGLSASPSHSAFDKEALLAELKEIRTKGFAVSKGDYIKNGFGIGAPVFDSNGRIVASIGIIAPTSSIKKATVPVLQELVVHAGRSLSQNLGYSQHLHL</sequence>